<dbReference type="InterPro" id="IPR032758">
    <property type="entry name" value="MqsA/HigA-2"/>
</dbReference>
<dbReference type="InterPro" id="IPR022452">
    <property type="entry name" value="MqsA"/>
</dbReference>
<comment type="caution">
    <text evidence="1">The sequence shown here is derived from an EMBL/GenBank/DDBJ whole genome shotgun (WGS) entry which is preliminary data.</text>
</comment>
<dbReference type="InterPro" id="IPR001387">
    <property type="entry name" value="Cro/C1-type_HTH"/>
</dbReference>
<name>A0A243W5R9_9BACT</name>
<dbReference type="Proteomes" id="UP000194873">
    <property type="component" value="Unassembled WGS sequence"/>
</dbReference>
<accession>A0A243W5R9</accession>
<dbReference type="EMBL" id="MTSE01000042">
    <property type="protein sequence ID" value="OUJ68814.1"/>
    <property type="molecule type" value="Genomic_DNA"/>
</dbReference>
<dbReference type="AlphaFoldDB" id="A0A243W5R9"/>
<dbReference type="GO" id="GO:0003677">
    <property type="term" value="F:DNA binding"/>
    <property type="evidence" value="ECO:0007669"/>
    <property type="project" value="InterPro"/>
</dbReference>
<evidence type="ECO:0000313" key="1">
    <source>
        <dbReference type="EMBL" id="OUJ68814.1"/>
    </source>
</evidence>
<dbReference type="InterPro" id="IPR010982">
    <property type="entry name" value="Lambda_DNA-bd_dom_sf"/>
</dbReference>
<proteinExistence type="predicted"/>
<dbReference type="SUPFAM" id="SSF47413">
    <property type="entry name" value="lambda repressor-like DNA-binding domains"/>
    <property type="match status" value="1"/>
</dbReference>
<dbReference type="Gene3D" id="1.10.260.40">
    <property type="entry name" value="lambda repressor-like DNA-binding domains"/>
    <property type="match status" value="1"/>
</dbReference>
<evidence type="ECO:0000313" key="2">
    <source>
        <dbReference type="Proteomes" id="UP000194873"/>
    </source>
</evidence>
<reference evidence="1 2" key="1">
    <citation type="submission" date="2017-01" db="EMBL/GenBank/DDBJ databases">
        <title>A new Hymenobacter.</title>
        <authorList>
            <person name="Liang Y."/>
            <person name="Feng F."/>
        </authorList>
    </citation>
    <scope>NUCLEOTIDE SEQUENCE [LARGE SCALE GENOMIC DNA]</scope>
    <source>
        <strain evidence="1">MIMBbqt21</strain>
    </source>
</reference>
<evidence type="ECO:0008006" key="3">
    <source>
        <dbReference type="Google" id="ProtNLM"/>
    </source>
</evidence>
<dbReference type="CDD" id="cd00093">
    <property type="entry name" value="HTH_XRE"/>
    <property type="match status" value="1"/>
</dbReference>
<sequence length="194" mass="22251">MILYIMLKSPFTGGPTELVFDEALYPFRGQEFLVKAPAYKCVDSGELFTTDEQDQVYLDELHRLWRERNGVPTSEQLIARRQQLGLSAKKAGLLLGLGVNQFSKYEKGELPSESNMILLQQFCDHTMWPWFLKNRAHVLPEKIVKKLKQHRPVVAKLNWPINHLAEQLAFYGGCAFENYLAMTPPQVAKPEPFA</sequence>
<keyword evidence="2" id="KW-1185">Reference proteome</keyword>
<gene>
    <name evidence="1" type="ORF">BXP70_27340</name>
</gene>
<organism evidence="1 2">
    <name type="scientific">Hymenobacter crusticola</name>
    <dbReference type="NCBI Taxonomy" id="1770526"/>
    <lineage>
        <taxon>Bacteria</taxon>
        <taxon>Pseudomonadati</taxon>
        <taxon>Bacteroidota</taxon>
        <taxon>Cytophagia</taxon>
        <taxon>Cytophagales</taxon>
        <taxon>Hymenobacteraceae</taxon>
        <taxon>Hymenobacter</taxon>
    </lineage>
</organism>
<dbReference type="NCBIfam" id="TIGR03830">
    <property type="entry name" value="CxxCG_CxxCG_HTH"/>
    <property type="match status" value="1"/>
</dbReference>
<dbReference type="Pfam" id="PF15731">
    <property type="entry name" value="MqsA_antitoxin"/>
    <property type="match status" value="1"/>
</dbReference>
<protein>
    <recommendedName>
        <fullName evidence="3">HTH cro/C1-type domain-containing protein</fullName>
    </recommendedName>
</protein>